<dbReference type="AlphaFoldDB" id="A0A364Y2Y6"/>
<dbReference type="PANTHER" id="PTHR36057:SF1">
    <property type="entry name" value="LIPOPROTEIN LIPID ATTACHMENT SITE-LIKE PROTEIN, PUTATIVE (DUF1223)-RELATED"/>
    <property type="match status" value="1"/>
</dbReference>
<accession>A0A364Y2Y6</accession>
<dbReference type="EMBL" id="QMFY01000006">
    <property type="protein sequence ID" value="RAW00496.1"/>
    <property type="molecule type" value="Genomic_DNA"/>
</dbReference>
<dbReference type="PANTHER" id="PTHR36057">
    <property type="match status" value="1"/>
</dbReference>
<dbReference type="InterPro" id="IPR036249">
    <property type="entry name" value="Thioredoxin-like_sf"/>
</dbReference>
<protein>
    <submittedName>
        <fullName evidence="1">DUF1223 domain-containing protein</fullName>
    </submittedName>
</protein>
<dbReference type="SUPFAM" id="SSF52833">
    <property type="entry name" value="Thioredoxin-like"/>
    <property type="match status" value="1"/>
</dbReference>
<evidence type="ECO:0000313" key="2">
    <source>
        <dbReference type="Proteomes" id="UP000251889"/>
    </source>
</evidence>
<name>A0A364Y2Y6_9BACT</name>
<gene>
    <name evidence="1" type="ORF">DQQ10_12915</name>
</gene>
<dbReference type="Proteomes" id="UP000251889">
    <property type="component" value="Unassembled WGS sequence"/>
</dbReference>
<dbReference type="OrthoDB" id="9808254at2"/>
<reference evidence="1 2" key="1">
    <citation type="submission" date="2018-06" db="EMBL/GenBank/DDBJ databases">
        <title>Chryseolinea flavus sp. nov., a member of the phylum Bacteroidetes isolated from soil.</title>
        <authorList>
            <person name="Li Y."/>
            <person name="Wang J."/>
        </authorList>
    </citation>
    <scope>NUCLEOTIDE SEQUENCE [LARGE SCALE GENOMIC DNA]</scope>
    <source>
        <strain evidence="1 2">SDU1-6</strain>
    </source>
</reference>
<sequence>MQNSKEMKYIEKITMSTAVLLSSTAFTIPCAPLPKEPATTEKGFVVLELFTSEGCSSCPAADELMAKLQNEKSDQPRYILSYHVDYWDRLGWRDAFSDPQFSKRQRKYGEWLRDPQIYTPQLVVNGKSVCIGSDEVSIKAIEKEYQTKSTSATLTLRGEQVADKMNLHYEVLGNNDRSELLIATVQKYAITNVKRGENGGRILHHVQVVRSLSTFPVEHDSEGQQSITLPPGFNAKDFEIIAMIQDTRTGEITAATRANLPNTVR</sequence>
<comment type="caution">
    <text evidence="1">The sequence shown here is derived from an EMBL/GenBank/DDBJ whole genome shotgun (WGS) entry which is preliminary data.</text>
</comment>
<proteinExistence type="predicted"/>
<evidence type="ECO:0000313" key="1">
    <source>
        <dbReference type="EMBL" id="RAW00496.1"/>
    </source>
</evidence>
<keyword evidence="2" id="KW-1185">Reference proteome</keyword>
<organism evidence="1 2">
    <name type="scientific">Pseudochryseolinea flava</name>
    <dbReference type="NCBI Taxonomy" id="2059302"/>
    <lineage>
        <taxon>Bacteria</taxon>
        <taxon>Pseudomonadati</taxon>
        <taxon>Bacteroidota</taxon>
        <taxon>Cytophagia</taxon>
        <taxon>Cytophagales</taxon>
        <taxon>Fulvivirgaceae</taxon>
        <taxon>Pseudochryseolinea</taxon>
    </lineage>
</organism>
<dbReference type="InterPro" id="IPR010634">
    <property type="entry name" value="DUF1223"/>
</dbReference>
<dbReference type="Pfam" id="PF06764">
    <property type="entry name" value="DUF1223"/>
    <property type="match status" value="1"/>
</dbReference>